<evidence type="ECO:0000256" key="1">
    <source>
        <dbReference type="SAM" id="MobiDB-lite"/>
    </source>
</evidence>
<name>A0AAF0UYH5_SOLVR</name>
<sequence length="64" mass="7284">MDTTYQKGAKEAERTKKIRFVIAEPIQRVAKRSHSAFCSSVLSLEGKDPVGKERSSQRVSEQFR</sequence>
<evidence type="ECO:0000313" key="3">
    <source>
        <dbReference type="Proteomes" id="UP001234989"/>
    </source>
</evidence>
<feature type="region of interest" description="Disordered" evidence="1">
    <location>
        <begin position="45"/>
        <end position="64"/>
    </location>
</feature>
<accession>A0AAF0UYH5</accession>
<dbReference type="EMBL" id="CP133622">
    <property type="protein sequence ID" value="WMV55087.1"/>
    <property type="molecule type" value="Genomic_DNA"/>
</dbReference>
<evidence type="ECO:0000313" key="2">
    <source>
        <dbReference type="EMBL" id="WMV55087.1"/>
    </source>
</evidence>
<organism evidence="2 3">
    <name type="scientific">Solanum verrucosum</name>
    <dbReference type="NCBI Taxonomy" id="315347"/>
    <lineage>
        <taxon>Eukaryota</taxon>
        <taxon>Viridiplantae</taxon>
        <taxon>Streptophyta</taxon>
        <taxon>Embryophyta</taxon>
        <taxon>Tracheophyta</taxon>
        <taxon>Spermatophyta</taxon>
        <taxon>Magnoliopsida</taxon>
        <taxon>eudicotyledons</taxon>
        <taxon>Gunneridae</taxon>
        <taxon>Pentapetalae</taxon>
        <taxon>asterids</taxon>
        <taxon>lamiids</taxon>
        <taxon>Solanales</taxon>
        <taxon>Solanaceae</taxon>
        <taxon>Solanoideae</taxon>
        <taxon>Solaneae</taxon>
        <taxon>Solanum</taxon>
    </lineage>
</organism>
<dbReference type="Proteomes" id="UP001234989">
    <property type="component" value="Chromosome 11"/>
</dbReference>
<reference evidence="2" key="1">
    <citation type="submission" date="2023-08" db="EMBL/GenBank/DDBJ databases">
        <title>A de novo genome assembly of Solanum verrucosum Schlechtendal, a Mexican diploid species geographically isolated from the other diploid A-genome species in potato relatives.</title>
        <authorList>
            <person name="Hosaka K."/>
        </authorList>
    </citation>
    <scope>NUCLEOTIDE SEQUENCE</scope>
    <source>
        <tissue evidence="2">Young leaves</tissue>
    </source>
</reference>
<keyword evidence="3" id="KW-1185">Reference proteome</keyword>
<proteinExistence type="predicted"/>
<gene>
    <name evidence="2" type="ORF">MTR67_048472</name>
</gene>
<dbReference type="AlphaFoldDB" id="A0AAF0UYH5"/>
<protein>
    <submittedName>
        <fullName evidence="2">Uncharacterized protein</fullName>
    </submittedName>
</protein>